<evidence type="ECO:0000313" key="1">
    <source>
        <dbReference type="EMBL" id="GAA3004717.1"/>
    </source>
</evidence>
<dbReference type="RefSeq" id="WP_344893936.1">
    <property type="nucleotide sequence ID" value="NZ_BAAAWD010000007.1"/>
</dbReference>
<dbReference type="GO" id="GO:0008168">
    <property type="term" value="F:methyltransferase activity"/>
    <property type="evidence" value="ECO:0007669"/>
    <property type="project" value="UniProtKB-KW"/>
</dbReference>
<dbReference type="GO" id="GO:0032259">
    <property type="term" value="P:methylation"/>
    <property type="evidence" value="ECO:0007669"/>
    <property type="project" value="UniProtKB-KW"/>
</dbReference>
<dbReference type="PIRSF" id="PIRSF017393">
    <property type="entry name" value="MTase_SAV2177"/>
    <property type="match status" value="1"/>
</dbReference>
<dbReference type="Pfam" id="PF04672">
    <property type="entry name" value="Methyltransf_19"/>
    <property type="match status" value="1"/>
</dbReference>
<dbReference type="Proteomes" id="UP001499930">
    <property type="component" value="Unassembled WGS sequence"/>
</dbReference>
<keyword evidence="1" id="KW-0808">Transferase</keyword>
<protein>
    <submittedName>
        <fullName evidence="1">SAM-dependent methyltransferase</fullName>
    </submittedName>
</protein>
<dbReference type="EMBL" id="BAAAWD010000007">
    <property type="protein sequence ID" value="GAA3004717.1"/>
    <property type="molecule type" value="Genomic_DNA"/>
</dbReference>
<keyword evidence="2" id="KW-1185">Reference proteome</keyword>
<reference evidence="2" key="1">
    <citation type="journal article" date="2019" name="Int. J. Syst. Evol. Microbiol.">
        <title>The Global Catalogue of Microorganisms (GCM) 10K type strain sequencing project: providing services to taxonomists for standard genome sequencing and annotation.</title>
        <authorList>
            <consortium name="The Broad Institute Genomics Platform"/>
            <consortium name="The Broad Institute Genome Sequencing Center for Infectious Disease"/>
            <person name="Wu L."/>
            <person name="Ma J."/>
        </authorList>
    </citation>
    <scope>NUCLEOTIDE SEQUENCE [LARGE SCALE GENOMIC DNA]</scope>
    <source>
        <strain evidence="2">JCM 3106</strain>
    </source>
</reference>
<dbReference type="InterPro" id="IPR029063">
    <property type="entry name" value="SAM-dependent_MTases_sf"/>
</dbReference>
<name>A0ABP6KE04_9ACTN</name>
<organism evidence="1 2">
    <name type="scientific">Streptosporangium longisporum</name>
    <dbReference type="NCBI Taxonomy" id="46187"/>
    <lineage>
        <taxon>Bacteria</taxon>
        <taxon>Bacillati</taxon>
        <taxon>Actinomycetota</taxon>
        <taxon>Actinomycetes</taxon>
        <taxon>Streptosporangiales</taxon>
        <taxon>Streptosporangiaceae</taxon>
        <taxon>Streptosporangium</taxon>
    </lineage>
</organism>
<proteinExistence type="predicted"/>
<comment type="caution">
    <text evidence="1">The sequence shown here is derived from an EMBL/GenBank/DDBJ whole genome shotgun (WGS) entry which is preliminary data.</text>
</comment>
<evidence type="ECO:0000313" key="2">
    <source>
        <dbReference type="Proteomes" id="UP001499930"/>
    </source>
</evidence>
<dbReference type="CDD" id="cd02440">
    <property type="entry name" value="AdoMet_MTases"/>
    <property type="match status" value="1"/>
</dbReference>
<keyword evidence="1" id="KW-0489">Methyltransferase</keyword>
<dbReference type="SUPFAM" id="SSF53335">
    <property type="entry name" value="S-adenosyl-L-methionine-dependent methyltransferases"/>
    <property type="match status" value="1"/>
</dbReference>
<sequence>MEDRERAPGIDPAKANPARMYDYYIGGNTHYPADIAAAEAAMRASPYVQKACRENRHFLRRVVRFMHGEGIRQFLDIGAGLPTAGNVHELAPDARVVYVDNDPVVLIHAQTLMSDSGNVRVVEGDARTPGGILSDPTVREFLDWDEPIGLLMIGLLHFVADADDPYGAVREFRDALPAGSHLGISHGTAVGFEEYVESLEKAYSRASASPSLRPLERIVPFLDGLEVVEPGVVPITTWHPDGIAEGLGPDQVGIYGGVGRVRSAGA</sequence>
<accession>A0ABP6KE04</accession>
<gene>
    <name evidence="1" type="ORF">GCM10017559_27950</name>
</gene>
<dbReference type="InterPro" id="IPR006764">
    <property type="entry name" value="SAM_dep_MeTrfase_SAV2177_type"/>
</dbReference>
<dbReference type="Gene3D" id="3.40.50.150">
    <property type="entry name" value="Vaccinia Virus protein VP39"/>
    <property type="match status" value="1"/>
</dbReference>